<accession>A0A839SIA4</accession>
<reference evidence="2" key="1">
    <citation type="submission" date="2020-08" db="EMBL/GenBank/DDBJ databases">
        <title>Genomic Encyclopedia of Type Strains, Phase III (KMG-III): the genomes of soil and plant-associated and newly described type strains.</title>
        <authorList>
            <person name="Whitman W."/>
        </authorList>
    </citation>
    <scope>NUCLEOTIDE SEQUENCE [LARGE SCALE GENOMIC DNA]</scope>
    <source>
        <strain evidence="2">CECT 8628</strain>
    </source>
</reference>
<keyword evidence="1" id="KW-0472">Membrane</keyword>
<keyword evidence="1" id="KW-0812">Transmembrane</keyword>
<evidence type="ECO:0000313" key="3">
    <source>
        <dbReference type="Proteomes" id="UP000539265"/>
    </source>
</evidence>
<keyword evidence="3" id="KW-1185">Reference proteome</keyword>
<organism evidence="2 3">
    <name type="scientific">Mucilaginibacter gotjawali</name>
    <dbReference type="NCBI Taxonomy" id="1550579"/>
    <lineage>
        <taxon>Bacteria</taxon>
        <taxon>Pseudomonadati</taxon>
        <taxon>Bacteroidota</taxon>
        <taxon>Sphingobacteriia</taxon>
        <taxon>Sphingobacteriales</taxon>
        <taxon>Sphingobacteriaceae</taxon>
        <taxon>Mucilaginibacter</taxon>
    </lineage>
</organism>
<dbReference type="EMBL" id="JACHWX010000017">
    <property type="protein sequence ID" value="MBB3058041.1"/>
    <property type="molecule type" value="Genomic_DNA"/>
</dbReference>
<sequence length="117" mass="13874">MEQNRLRFKSIPENLFLLLLIANNFIALYFLSIDLMFVEFPANKYTSTEMYLILARSGFIISLFFSLISLLISYLFKRFFLKALTGQLKFFLMQFGFLFILFVMALFFLYILPDLKA</sequence>
<dbReference type="Proteomes" id="UP000539265">
    <property type="component" value="Unassembled WGS sequence"/>
</dbReference>
<feature type="transmembrane region" description="Helical" evidence="1">
    <location>
        <begin position="88"/>
        <end position="112"/>
    </location>
</feature>
<keyword evidence="1" id="KW-1133">Transmembrane helix</keyword>
<feature type="transmembrane region" description="Helical" evidence="1">
    <location>
        <begin position="50"/>
        <end position="76"/>
    </location>
</feature>
<name>A0A839SIA4_9SPHI</name>
<comment type="caution">
    <text evidence="2">The sequence shown here is derived from an EMBL/GenBank/DDBJ whole genome shotgun (WGS) entry which is preliminary data.</text>
</comment>
<dbReference type="AlphaFoldDB" id="A0A839SIA4"/>
<proteinExistence type="predicted"/>
<evidence type="ECO:0000313" key="2">
    <source>
        <dbReference type="EMBL" id="MBB3058041.1"/>
    </source>
</evidence>
<gene>
    <name evidence="2" type="ORF">FHS11_004487</name>
</gene>
<feature type="transmembrane region" description="Helical" evidence="1">
    <location>
        <begin position="15"/>
        <end position="38"/>
    </location>
</feature>
<evidence type="ECO:0000256" key="1">
    <source>
        <dbReference type="SAM" id="Phobius"/>
    </source>
</evidence>
<protein>
    <submittedName>
        <fullName evidence="2">Uncharacterized protein</fullName>
    </submittedName>
</protein>